<keyword evidence="2" id="KW-1185">Reference proteome</keyword>
<comment type="caution">
    <text evidence="1">The sequence shown here is derived from an EMBL/GenBank/DDBJ whole genome shotgun (WGS) entry which is preliminary data.</text>
</comment>
<dbReference type="EMBL" id="CM056799">
    <property type="protein sequence ID" value="KAJ8710719.1"/>
    <property type="molecule type" value="Genomic_DNA"/>
</dbReference>
<organism evidence="1 2">
    <name type="scientific">Mythimna loreyi</name>
    <dbReference type="NCBI Taxonomy" id="667449"/>
    <lineage>
        <taxon>Eukaryota</taxon>
        <taxon>Metazoa</taxon>
        <taxon>Ecdysozoa</taxon>
        <taxon>Arthropoda</taxon>
        <taxon>Hexapoda</taxon>
        <taxon>Insecta</taxon>
        <taxon>Pterygota</taxon>
        <taxon>Neoptera</taxon>
        <taxon>Endopterygota</taxon>
        <taxon>Lepidoptera</taxon>
        <taxon>Glossata</taxon>
        <taxon>Ditrysia</taxon>
        <taxon>Noctuoidea</taxon>
        <taxon>Noctuidae</taxon>
        <taxon>Noctuinae</taxon>
        <taxon>Hadenini</taxon>
        <taxon>Mythimna</taxon>
    </lineage>
</organism>
<reference evidence="1" key="1">
    <citation type="submission" date="2023-03" db="EMBL/GenBank/DDBJ databases">
        <title>Chromosome-level genomes of two armyworms, Mythimna separata and Mythimna loreyi, provide insights into the biosynthesis and reception of sex pheromones.</title>
        <authorList>
            <person name="Zhao H."/>
        </authorList>
    </citation>
    <scope>NUCLEOTIDE SEQUENCE</scope>
    <source>
        <strain evidence="1">BeijingLab</strain>
    </source>
</reference>
<name>A0ACC2Q858_9NEOP</name>
<proteinExistence type="predicted"/>
<sequence>MKSALLVVLLAAAATAAVVSNEVPDVVRVPDIMGLPDAVEEYDMHDGDEVAYAGVYEMPDVFVSDSDELIVEGELPAETVEPAVDTWPILDQKSISSRSEVRVHNVEYRANGVPGHFWVRDIRVNTNRRISRIRITRLGAAQGASANVIAGGVGTFSVTIRIRSAVGRGYAYRIEIWVR</sequence>
<evidence type="ECO:0000313" key="1">
    <source>
        <dbReference type="EMBL" id="KAJ8710719.1"/>
    </source>
</evidence>
<evidence type="ECO:0000313" key="2">
    <source>
        <dbReference type="Proteomes" id="UP001231649"/>
    </source>
</evidence>
<gene>
    <name evidence="1" type="ORF">PYW08_009234</name>
</gene>
<protein>
    <submittedName>
        <fullName evidence="1">Uncharacterized protein</fullName>
    </submittedName>
</protein>
<dbReference type="Proteomes" id="UP001231649">
    <property type="component" value="Chromosome 23"/>
</dbReference>
<accession>A0ACC2Q858</accession>